<evidence type="ECO:0000313" key="7">
    <source>
        <dbReference type="EMBL" id="STZ77254.1"/>
    </source>
</evidence>
<dbReference type="InterPro" id="IPR036249">
    <property type="entry name" value="Thioredoxin-like_sf"/>
</dbReference>
<dbReference type="SUPFAM" id="SSF52833">
    <property type="entry name" value="Thioredoxin-like"/>
    <property type="match status" value="1"/>
</dbReference>
<evidence type="ECO:0000259" key="6">
    <source>
        <dbReference type="PROSITE" id="PS51352"/>
    </source>
</evidence>
<keyword evidence="8" id="KW-1185">Reference proteome</keyword>
<evidence type="ECO:0000256" key="3">
    <source>
        <dbReference type="ARBA" id="ARBA00023157"/>
    </source>
</evidence>
<feature type="signal peptide" evidence="5">
    <location>
        <begin position="1"/>
        <end position="22"/>
    </location>
</feature>
<reference evidence="7 8" key="1">
    <citation type="submission" date="2018-06" db="EMBL/GenBank/DDBJ databases">
        <authorList>
            <consortium name="Pathogen Informatics"/>
            <person name="Doyle S."/>
        </authorList>
    </citation>
    <scope>NUCLEOTIDE SEQUENCE [LARGE SCALE GENOMIC DNA]</scope>
    <source>
        <strain evidence="7 8">NCTC10295</strain>
    </source>
</reference>
<organism evidence="7 8">
    <name type="scientific">Bergeriella denitrificans</name>
    <name type="common">Neisseria denitrificans</name>
    <dbReference type="NCBI Taxonomy" id="494"/>
    <lineage>
        <taxon>Bacteria</taxon>
        <taxon>Pseudomonadati</taxon>
        <taxon>Pseudomonadota</taxon>
        <taxon>Betaproteobacteria</taxon>
        <taxon>Neisseriales</taxon>
        <taxon>Neisseriaceae</taxon>
        <taxon>Bergeriella</taxon>
    </lineage>
</organism>
<protein>
    <submittedName>
        <fullName evidence="7">Thioredoxin</fullName>
    </submittedName>
</protein>
<dbReference type="InterPro" id="IPR000866">
    <property type="entry name" value="AhpC/TSA"/>
</dbReference>
<dbReference type="AlphaFoldDB" id="A0A378UIP2"/>
<dbReference type="GO" id="GO:0017004">
    <property type="term" value="P:cytochrome complex assembly"/>
    <property type="evidence" value="ECO:0007669"/>
    <property type="project" value="UniProtKB-KW"/>
</dbReference>
<dbReference type="CDD" id="cd02966">
    <property type="entry name" value="TlpA_like_family"/>
    <property type="match status" value="1"/>
</dbReference>
<dbReference type="GO" id="GO:0030313">
    <property type="term" value="C:cell envelope"/>
    <property type="evidence" value="ECO:0007669"/>
    <property type="project" value="UniProtKB-SubCell"/>
</dbReference>
<dbReference type="PANTHER" id="PTHR42852">
    <property type="entry name" value="THIOL:DISULFIDE INTERCHANGE PROTEIN DSBE"/>
    <property type="match status" value="1"/>
</dbReference>
<evidence type="ECO:0000256" key="1">
    <source>
        <dbReference type="ARBA" id="ARBA00004196"/>
    </source>
</evidence>
<dbReference type="PROSITE" id="PS51352">
    <property type="entry name" value="THIOREDOXIN_2"/>
    <property type="match status" value="1"/>
</dbReference>
<evidence type="ECO:0000313" key="8">
    <source>
        <dbReference type="Proteomes" id="UP000254651"/>
    </source>
</evidence>
<dbReference type="InterPro" id="IPR050553">
    <property type="entry name" value="Thioredoxin_ResA/DsbE_sf"/>
</dbReference>
<evidence type="ECO:0000256" key="4">
    <source>
        <dbReference type="ARBA" id="ARBA00023284"/>
    </source>
</evidence>
<keyword evidence="2" id="KW-0201">Cytochrome c-type biogenesis</keyword>
<keyword evidence="3" id="KW-1015">Disulfide bond</keyword>
<keyword evidence="5" id="KW-0732">Signal</keyword>
<evidence type="ECO:0000256" key="5">
    <source>
        <dbReference type="SAM" id="SignalP"/>
    </source>
</evidence>
<feature type="domain" description="Thioredoxin" evidence="6">
    <location>
        <begin position="27"/>
        <end position="176"/>
    </location>
</feature>
<dbReference type="RefSeq" id="WP_082790395.1">
    <property type="nucleotide sequence ID" value="NZ_CP181246.1"/>
</dbReference>
<proteinExistence type="predicted"/>
<dbReference type="PROSITE" id="PS51257">
    <property type="entry name" value="PROKAR_LIPOPROTEIN"/>
    <property type="match status" value="1"/>
</dbReference>
<keyword evidence="4" id="KW-0676">Redox-active center</keyword>
<sequence length="179" mass="18989">MKRSAAFAITLLILAACGGEPAASNAQAASAPAPASREAAADALAAWDSDAPQSLSSLKAPVRIVNLWATWCKPCRKEMPEMSAWYKEQAKGSVDMVGIALDTRENIGSFLKQTPVSYPIWRYTGKSSRPFMKAFGNEAGVLPFTLVEAPKCGHRQMITGEVNAKSLTEAVAAAKAKCA</sequence>
<dbReference type="EMBL" id="UGQS01000002">
    <property type="protein sequence ID" value="STZ77254.1"/>
    <property type="molecule type" value="Genomic_DNA"/>
</dbReference>
<dbReference type="GO" id="GO:0016491">
    <property type="term" value="F:oxidoreductase activity"/>
    <property type="evidence" value="ECO:0007669"/>
    <property type="project" value="InterPro"/>
</dbReference>
<name>A0A378UIP2_BERDE</name>
<dbReference type="PANTHER" id="PTHR42852:SF6">
    <property type="entry name" value="THIOL:DISULFIDE INTERCHANGE PROTEIN DSBE"/>
    <property type="match status" value="1"/>
</dbReference>
<accession>A0A378UIP2</accession>
<dbReference type="Pfam" id="PF00578">
    <property type="entry name" value="AhpC-TSA"/>
    <property type="match status" value="1"/>
</dbReference>
<evidence type="ECO:0000256" key="2">
    <source>
        <dbReference type="ARBA" id="ARBA00022748"/>
    </source>
</evidence>
<dbReference type="Proteomes" id="UP000254651">
    <property type="component" value="Unassembled WGS sequence"/>
</dbReference>
<gene>
    <name evidence="7" type="primary">tlpA</name>
    <name evidence="7" type="ORF">NCTC10295_02071</name>
</gene>
<dbReference type="GO" id="GO:0016209">
    <property type="term" value="F:antioxidant activity"/>
    <property type="evidence" value="ECO:0007669"/>
    <property type="project" value="InterPro"/>
</dbReference>
<dbReference type="InterPro" id="IPR013766">
    <property type="entry name" value="Thioredoxin_domain"/>
</dbReference>
<feature type="chain" id="PRO_5016895875" evidence="5">
    <location>
        <begin position="23"/>
        <end position="179"/>
    </location>
</feature>
<dbReference type="Gene3D" id="3.40.30.10">
    <property type="entry name" value="Glutaredoxin"/>
    <property type="match status" value="1"/>
</dbReference>
<comment type="subcellular location">
    <subcellularLocation>
        <location evidence="1">Cell envelope</location>
    </subcellularLocation>
</comment>